<reference evidence="2" key="1">
    <citation type="submission" date="2023-10" db="EMBL/GenBank/DDBJ databases">
        <authorList>
            <person name="Domelevo Entfellner J.-B."/>
        </authorList>
    </citation>
    <scope>NUCLEOTIDE SEQUENCE</scope>
</reference>
<keyword evidence="3" id="KW-1185">Reference proteome</keyword>
<dbReference type="Proteomes" id="UP001189624">
    <property type="component" value="Chromosome 8"/>
</dbReference>
<feature type="compositionally biased region" description="Polar residues" evidence="1">
    <location>
        <begin position="1"/>
        <end position="19"/>
    </location>
</feature>
<feature type="compositionally biased region" description="Low complexity" evidence="1">
    <location>
        <begin position="63"/>
        <end position="78"/>
    </location>
</feature>
<organism evidence="2 3">
    <name type="scientific">Sphenostylis stenocarpa</name>
    <dbReference type="NCBI Taxonomy" id="92480"/>
    <lineage>
        <taxon>Eukaryota</taxon>
        <taxon>Viridiplantae</taxon>
        <taxon>Streptophyta</taxon>
        <taxon>Embryophyta</taxon>
        <taxon>Tracheophyta</taxon>
        <taxon>Spermatophyta</taxon>
        <taxon>Magnoliopsida</taxon>
        <taxon>eudicotyledons</taxon>
        <taxon>Gunneridae</taxon>
        <taxon>Pentapetalae</taxon>
        <taxon>rosids</taxon>
        <taxon>fabids</taxon>
        <taxon>Fabales</taxon>
        <taxon>Fabaceae</taxon>
        <taxon>Papilionoideae</taxon>
        <taxon>50 kb inversion clade</taxon>
        <taxon>NPAAA clade</taxon>
        <taxon>indigoferoid/millettioid clade</taxon>
        <taxon>Phaseoleae</taxon>
        <taxon>Sphenostylis</taxon>
    </lineage>
</organism>
<evidence type="ECO:0000313" key="3">
    <source>
        <dbReference type="Proteomes" id="UP001189624"/>
    </source>
</evidence>
<feature type="region of interest" description="Disordered" evidence="1">
    <location>
        <begin position="1"/>
        <end position="78"/>
    </location>
</feature>
<proteinExistence type="predicted"/>
<evidence type="ECO:0000256" key="1">
    <source>
        <dbReference type="SAM" id="MobiDB-lite"/>
    </source>
</evidence>
<protein>
    <submittedName>
        <fullName evidence="2">Uncharacterized protein</fullName>
    </submittedName>
</protein>
<sequence length="215" mass="24299">MQSNYTPNPAENAGNNSCQRKSKRVPRRGPGIAALEMMKRVGKRVKKESKLRDRNQPSSPWQNSLLPPSNSQVLQSLQSSIKDHQGVCSSNFTREYYRYNPLNITKKTWPSPVLVSCCINKFCLSQCQMESNRTVELGDTRYNSDIAMHGHANLAPSSRPLLPDDLFLNERDSWQHSGSSPIPFYNFLEVKELEVVTDATKSGRSEADIDLNLKL</sequence>
<accession>A0AA86TCS8</accession>
<evidence type="ECO:0000313" key="2">
    <source>
        <dbReference type="EMBL" id="CAJ1971324.1"/>
    </source>
</evidence>
<gene>
    <name evidence="2" type="ORF">AYBTSS11_LOCUS23325</name>
</gene>
<dbReference type="AlphaFoldDB" id="A0AA86TCS8"/>
<dbReference type="Gramene" id="rna-AYBTSS11_LOCUS23325">
    <property type="protein sequence ID" value="CAJ1971324.1"/>
    <property type="gene ID" value="gene-AYBTSS11_LOCUS23325"/>
</dbReference>
<name>A0AA86TCS8_9FABA</name>
<dbReference type="EMBL" id="OY731405">
    <property type="protein sequence ID" value="CAJ1971324.1"/>
    <property type="molecule type" value="Genomic_DNA"/>
</dbReference>